<feature type="domain" description="Solute-binding protein family 3/N-terminal" evidence="2">
    <location>
        <begin position="22"/>
        <end position="245"/>
    </location>
</feature>
<evidence type="ECO:0000256" key="1">
    <source>
        <dbReference type="ARBA" id="ARBA00022729"/>
    </source>
</evidence>
<dbReference type="Proteomes" id="UP000186513">
    <property type="component" value="Unassembled WGS sequence"/>
</dbReference>
<dbReference type="OrthoDB" id="8907081at2"/>
<dbReference type="PANTHER" id="PTHR35936:SF25">
    <property type="entry name" value="ABC TRANSPORTER SUBSTRATE-BINDING PROTEIN"/>
    <property type="match status" value="1"/>
</dbReference>
<evidence type="ECO:0000313" key="3">
    <source>
        <dbReference type="EMBL" id="SFZ79498.1"/>
    </source>
</evidence>
<name>A0A1K2HT98_9NEIS</name>
<sequence length="251" mass="27870">MWRALYIWLGLVLLCSAQAAERLRLASGDWPPYAGRQLPYEGSASRIIRAALAEQGIVVEFVYLSWPRGLEMARRGHLDGTILWTPTPERAVDFLFSDPVLHSEVMLLYRQDSPLYGKPPRAPQGYQIGLPHGYNYGEIPLLQTLLQQSGRPAVKIADDGQGIKALVQERIDLYPIDRHVGRWLLTKLGKPAEVVQALEPPLRTEPLSVLLYRHKAGASSLQAALNAGLEKLRSSGQLEAWLHEADTAVGP</sequence>
<gene>
    <name evidence="3" type="ORF">SAMN02745887_03681</name>
</gene>
<keyword evidence="4" id="KW-1185">Reference proteome</keyword>
<proteinExistence type="predicted"/>
<dbReference type="SMART" id="SM00062">
    <property type="entry name" value="PBPb"/>
    <property type="match status" value="1"/>
</dbReference>
<reference evidence="3 4" key="1">
    <citation type="submission" date="2016-11" db="EMBL/GenBank/DDBJ databases">
        <authorList>
            <person name="Jaros S."/>
            <person name="Januszkiewicz K."/>
            <person name="Wedrychowicz H."/>
        </authorList>
    </citation>
    <scope>NUCLEOTIDE SEQUENCE [LARGE SCALE GENOMIC DNA]</scope>
    <source>
        <strain evidence="3 4">DSM 18899</strain>
    </source>
</reference>
<dbReference type="Pfam" id="PF00497">
    <property type="entry name" value="SBP_bac_3"/>
    <property type="match status" value="1"/>
</dbReference>
<dbReference type="AlphaFoldDB" id="A0A1K2HT98"/>
<dbReference type="RefSeq" id="WP_072430158.1">
    <property type="nucleotide sequence ID" value="NZ_FPKR01000018.1"/>
</dbReference>
<dbReference type="STRING" id="1121279.SAMN02745887_03681"/>
<dbReference type="SUPFAM" id="SSF53850">
    <property type="entry name" value="Periplasmic binding protein-like II"/>
    <property type="match status" value="1"/>
</dbReference>
<dbReference type="Gene3D" id="3.40.190.10">
    <property type="entry name" value="Periplasmic binding protein-like II"/>
    <property type="match status" value="2"/>
</dbReference>
<keyword evidence="1" id="KW-0732">Signal</keyword>
<evidence type="ECO:0000259" key="2">
    <source>
        <dbReference type="SMART" id="SM00062"/>
    </source>
</evidence>
<accession>A0A1K2HT98</accession>
<organism evidence="3 4">
    <name type="scientific">Chitinimonas taiwanensis DSM 18899</name>
    <dbReference type="NCBI Taxonomy" id="1121279"/>
    <lineage>
        <taxon>Bacteria</taxon>
        <taxon>Pseudomonadati</taxon>
        <taxon>Pseudomonadota</taxon>
        <taxon>Betaproteobacteria</taxon>
        <taxon>Neisseriales</taxon>
        <taxon>Chitinibacteraceae</taxon>
        <taxon>Chitinimonas</taxon>
    </lineage>
</organism>
<dbReference type="EMBL" id="FPKR01000018">
    <property type="protein sequence ID" value="SFZ79498.1"/>
    <property type="molecule type" value="Genomic_DNA"/>
</dbReference>
<dbReference type="PANTHER" id="PTHR35936">
    <property type="entry name" value="MEMBRANE-BOUND LYTIC MUREIN TRANSGLYCOSYLASE F"/>
    <property type="match status" value="1"/>
</dbReference>
<dbReference type="InterPro" id="IPR001638">
    <property type="entry name" value="Solute-binding_3/MltF_N"/>
</dbReference>
<evidence type="ECO:0000313" key="4">
    <source>
        <dbReference type="Proteomes" id="UP000186513"/>
    </source>
</evidence>
<protein>
    <submittedName>
        <fullName evidence="3">Polar amino acid transport system substrate-binding protein</fullName>
    </submittedName>
</protein>